<dbReference type="EMBL" id="LAZR01052211">
    <property type="protein sequence ID" value="KKK83460.1"/>
    <property type="molecule type" value="Genomic_DNA"/>
</dbReference>
<evidence type="ECO:0000313" key="1">
    <source>
        <dbReference type="EMBL" id="KKK83460.1"/>
    </source>
</evidence>
<gene>
    <name evidence="2" type="ORF">LCGC14_1442560</name>
    <name evidence="1" type="ORF">LCGC14_2793130</name>
</gene>
<dbReference type="EMBL" id="LAZR01009851">
    <property type="protein sequence ID" value="KKM70262.1"/>
    <property type="molecule type" value="Genomic_DNA"/>
</dbReference>
<proteinExistence type="predicted"/>
<sequence length="73" mass="8166">MRKGNEAEVVVTLQMPVQKPIHIPGVLIMESMTAKEIERAMIEVSKLVVAELVASGKMCYFSYAGNEKVREKK</sequence>
<reference evidence="2" key="1">
    <citation type="journal article" date="2015" name="Nature">
        <title>Complex archaea that bridge the gap between prokaryotes and eukaryotes.</title>
        <authorList>
            <person name="Spang A."/>
            <person name="Saw J.H."/>
            <person name="Jorgensen S.L."/>
            <person name="Zaremba-Niedzwiedzka K."/>
            <person name="Martijn J."/>
            <person name="Lind A.E."/>
            <person name="van Eijk R."/>
            <person name="Schleper C."/>
            <person name="Guy L."/>
            <person name="Ettema T.J."/>
        </authorList>
    </citation>
    <scope>NUCLEOTIDE SEQUENCE</scope>
</reference>
<name>A0A0F9MM79_9ZZZZ</name>
<dbReference type="AlphaFoldDB" id="A0A0F9MM79"/>
<comment type="caution">
    <text evidence="2">The sequence shown here is derived from an EMBL/GenBank/DDBJ whole genome shotgun (WGS) entry which is preliminary data.</text>
</comment>
<accession>A0A0F9MM79</accession>
<evidence type="ECO:0000313" key="2">
    <source>
        <dbReference type="EMBL" id="KKM70262.1"/>
    </source>
</evidence>
<organism evidence="2">
    <name type="scientific">marine sediment metagenome</name>
    <dbReference type="NCBI Taxonomy" id="412755"/>
    <lineage>
        <taxon>unclassified sequences</taxon>
        <taxon>metagenomes</taxon>
        <taxon>ecological metagenomes</taxon>
    </lineage>
</organism>
<protein>
    <submittedName>
        <fullName evidence="2">Uncharacterized protein</fullName>
    </submittedName>
</protein>